<keyword evidence="9 18" id="KW-0436">Ligase</keyword>
<dbReference type="SUPFAM" id="SSF53623">
    <property type="entry name" value="MurD-like peptide ligases, catalytic domain"/>
    <property type="match status" value="1"/>
</dbReference>
<evidence type="ECO:0000256" key="17">
    <source>
        <dbReference type="ARBA" id="ARBA00049161"/>
    </source>
</evidence>
<evidence type="ECO:0000256" key="4">
    <source>
        <dbReference type="ARBA" id="ARBA00008276"/>
    </source>
</evidence>
<keyword evidence="12 18" id="KW-0067">ATP-binding</keyword>
<evidence type="ECO:0000313" key="22">
    <source>
        <dbReference type="Proteomes" id="UP001431131"/>
    </source>
</evidence>
<dbReference type="GO" id="GO:0008841">
    <property type="term" value="F:dihydrofolate synthase activity"/>
    <property type="evidence" value="ECO:0007669"/>
    <property type="project" value="UniProtKB-EC"/>
</dbReference>
<evidence type="ECO:0000256" key="9">
    <source>
        <dbReference type="ARBA" id="ARBA00022598"/>
    </source>
</evidence>
<evidence type="ECO:0000259" key="19">
    <source>
        <dbReference type="Pfam" id="PF02875"/>
    </source>
</evidence>
<dbReference type="EC" id="6.3.2.12" evidence="6"/>
<dbReference type="InterPro" id="IPR036565">
    <property type="entry name" value="Mur-like_cat_sf"/>
</dbReference>
<evidence type="ECO:0000256" key="14">
    <source>
        <dbReference type="ARBA" id="ARBA00022909"/>
    </source>
</evidence>
<dbReference type="Pfam" id="PF02875">
    <property type="entry name" value="Mur_ligase_C"/>
    <property type="match status" value="1"/>
</dbReference>
<dbReference type="EMBL" id="JAKTTI010000024">
    <property type="protein sequence ID" value="MCH1626591.1"/>
    <property type="molecule type" value="Genomic_DNA"/>
</dbReference>
<evidence type="ECO:0000256" key="12">
    <source>
        <dbReference type="ARBA" id="ARBA00022840"/>
    </source>
</evidence>
<dbReference type="InterPro" id="IPR018109">
    <property type="entry name" value="Folylpolyglutamate_synth_CS"/>
</dbReference>
<evidence type="ECO:0000256" key="2">
    <source>
        <dbReference type="ARBA" id="ARBA00004799"/>
    </source>
</evidence>
<dbReference type="GO" id="GO:0005524">
    <property type="term" value="F:ATP binding"/>
    <property type="evidence" value="ECO:0007669"/>
    <property type="project" value="UniProtKB-KW"/>
</dbReference>
<keyword evidence="22" id="KW-1185">Reference proteome</keyword>
<evidence type="ECO:0000256" key="3">
    <source>
        <dbReference type="ARBA" id="ARBA00005150"/>
    </source>
</evidence>
<dbReference type="EC" id="6.3.2.17" evidence="7"/>
<comment type="cofactor">
    <cofactor evidence="1">
        <name>Mg(2+)</name>
        <dbReference type="ChEBI" id="CHEBI:18420"/>
    </cofactor>
</comment>
<comment type="subunit">
    <text evidence="5">Monomer.</text>
</comment>
<dbReference type="GO" id="GO:0004326">
    <property type="term" value="F:tetrahydrofolylpolyglutamate synthase activity"/>
    <property type="evidence" value="ECO:0007669"/>
    <property type="project" value="UniProtKB-EC"/>
</dbReference>
<keyword evidence="14" id="KW-0289">Folate biosynthesis</keyword>
<dbReference type="Pfam" id="PF08245">
    <property type="entry name" value="Mur_ligase_M"/>
    <property type="match status" value="1"/>
</dbReference>
<feature type="domain" description="Mur ligase C-terminal" evidence="19">
    <location>
        <begin position="301"/>
        <end position="420"/>
    </location>
</feature>
<comment type="pathway">
    <text evidence="2">Cofactor biosynthesis; tetrahydrofolate biosynthesis; 7,8-dihydrofolate from 2-amino-4-hydroxy-6-hydroxymethyl-7,8-dihydropteridine diphosphate and 4-aminobenzoate: step 2/2.</text>
</comment>
<comment type="similarity">
    <text evidence="4 18">Belongs to the folylpolyglutamate synthase family.</text>
</comment>
<dbReference type="InterPro" id="IPR013221">
    <property type="entry name" value="Mur_ligase_cen"/>
</dbReference>
<accession>A0AAW5EAY3</accession>
<comment type="pathway">
    <text evidence="3">Cofactor biosynthesis; tetrahydrofolylpolyglutamate biosynthesis.</text>
</comment>
<dbReference type="InterPro" id="IPR004101">
    <property type="entry name" value="Mur_ligase_C"/>
</dbReference>
<dbReference type="Gene3D" id="3.40.1190.10">
    <property type="entry name" value="Mur-like, catalytic domain"/>
    <property type="match status" value="1"/>
</dbReference>
<dbReference type="InterPro" id="IPR036615">
    <property type="entry name" value="Mur_ligase_C_dom_sf"/>
</dbReference>
<dbReference type="AlphaFoldDB" id="A0AAW5EAY3"/>
<evidence type="ECO:0000256" key="6">
    <source>
        <dbReference type="ARBA" id="ARBA00013023"/>
    </source>
</evidence>
<dbReference type="SUPFAM" id="SSF53244">
    <property type="entry name" value="MurD-like peptide ligases, peptide-binding domain"/>
    <property type="match status" value="1"/>
</dbReference>
<comment type="caution">
    <text evidence="21">The sequence shown here is derived from an EMBL/GenBank/DDBJ whole genome shotgun (WGS) entry which is preliminary data.</text>
</comment>
<dbReference type="Gene3D" id="3.90.190.20">
    <property type="entry name" value="Mur ligase, C-terminal domain"/>
    <property type="match status" value="1"/>
</dbReference>
<sequence length="439" mass="49737">MVNSYEEALEWIHSRLRLGMKPGLKRMEWMMERLNHPEKKIKAIHIAGTNGKGSTVSYLRNIFQESGYNVGTFTSPYIETFNERISFNGEPIKDEEIVTLLNIIKPLAEELEDTELGGPTEFEVITAMALYYFATNESIDFVIMEVGLGGRLDSTNVIRPIVSIITNIGFDHMDILGDTISEISFEKAGIIKKAVPVITSVEQEDAIQVIQNKAKQCSSELYLANFDYFTTHHESSSHGEIFTIKTPFHTFEKVNITMKGFHQVKNASLALMTVSLLVFQGIIKMNETKIMKGIEKTKWIGRFEQLSSKPEVIIDGAHNPQGIKSLVDTVGTHLTGKEIHIIFSPLKDKKLDNMISQLENIAASLTFTSFDYPRASTTKDLYELSSKKDYIHMKDNWKDAVDSKINELSQKENVVLLITGSLYFISEIRPYIIKNKLHK</sequence>
<dbReference type="GO" id="GO:0005737">
    <property type="term" value="C:cytoplasm"/>
    <property type="evidence" value="ECO:0007669"/>
    <property type="project" value="TreeGrafter"/>
</dbReference>
<dbReference type="PANTHER" id="PTHR11136:SF0">
    <property type="entry name" value="DIHYDROFOLATE SYNTHETASE-RELATED"/>
    <property type="match status" value="1"/>
</dbReference>
<dbReference type="NCBIfam" id="TIGR01499">
    <property type="entry name" value="folC"/>
    <property type="match status" value="1"/>
</dbReference>
<evidence type="ECO:0000256" key="1">
    <source>
        <dbReference type="ARBA" id="ARBA00001946"/>
    </source>
</evidence>
<proteinExistence type="inferred from homology"/>
<dbReference type="PROSITE" id="PS01012">
    <property type="entry name" value="FOLYLPOLYGLU_SYNT_2"/>
    <property type="match status" value="1"/>
</dbReference>
<evidence type="ECO:0000256" key="16">
    <source>
        <dbReference type="ARBA" id="ARBA00047493"/>
    </source>
</evidence>
<feature type="domain" description="Mur ligase central" evidence="20">
    <location>
        <begin position="46"/>
        <end position="273"/>
    </location>
</feature>
<keyword evidence="11 18" id="KW-0547">Nucleotide-binding</keyword>
<evidence type="ECO:0000256" key="13">
    <source>
        <dbReference type="ARBA" id="ARBA00022842"/>
    </source>
</evidence>
<keyword evidence="10" id="KW-0479">Metal-binding</keyword>
<dbReference type="FunFam" id="3.40.1190.10:FF:000004">
    <property type="entry name" value="Dihydrofolate synthase/folylpolyglutamate synthase"/>
    <property type="match status" value="1"/>
</dbReference>
<evidence type="ECO:0000256" key="11">
    <source>
        <dbReference type="ARBA" id="ARBA00022741"/>
    </source>
</evidence>
<dbReference type="PANTHER" id="PTHR11136">
    <property type="entry name" value="FOLYLPOLYGLUTAMATE SYNTHASE-RELATED"/>
    <property type="match status" value="1"/>
</dbReference>
<reference evidence="21" key="1">
    <citation type="submission" date="2022-02" db="EMBL/GenBank/DDBJ databases">
        <title>Fredinandcohnia quinoae sp. nov. isolated from Chenopodium quinoa seeds.</title>
        <authorList>
            <person name="Saati-Santamaria Z."/>
            <person name="Flores-Felix J.D."/>
            <person name="Igual J.M."/>
            <person name="Velazquez E."/>
            <person name="Garcia-Fraile P."/>
            <person name="Martinez-Molina E."/>
        </authorList>
    </citation>
    <scope>NUCLEOTIDE SEQUENCE</scope>
    <source>
        <strain evidence="21">SECRCQ15</strain>
    </source>
</reference>
<name>A0AAW5EAY3_9BACI</name>
<keyword evidence="13" id="KW-0460">Magnesium</keyword>
<evidence type="ECO:0000313" key="21">
    <source>
        <dbReference type="EMBL" id="MCH1626591.1"/>
    </source>
</evidence>
<evidence type="ECO:0000256" key="18">
    <source>
        <dbReference type="PIRNR" id="PIRNR001563"/>
    </source>
</evidence>
<dbReference type="Proteomes" id="UP001431131">
    <property type="component" value="Unassembled WGS sequence"/>
</dbReference>
<dbReference type="InterPro" id="IPR001645">
    <property type="entry name" value="Folylpolyglutamate_synth"/>
</dbReference>
<gene>
    <name evidence="21" type="ORF">MJG50_14730</name>
</gene>
<evidence type="ECO:0000256" key="8">
    <source>
        <dbReference type="ARBA" id="ARBA00019357"/>
    </source>
</evidence>
<protein>
    <recommendedName>
        <fullName evidence="8">Dihydrofolate synthase/folylpolyglutamate synthase</fullName>
        <ecNumber evidence="6">6.3.2.12</ecNumber>
        <ecNumber evidence="7">6.3.2.17</ecNumber>
    </recommendedName>
    <alternativeName>
        <fullName evidence="15">Tetrahydrofolylpolyglutamate synthase</fullName>
    </alternativeName>
</protein>
<dbReference type="GO" id="GO:0046872">
    <property type="term" value="F:metal ion binding"/>
    <property type="evidence" value="ECO:0007669"/>
    <property type="project" value="UniProtKB-KW"/>
</dbReference>
<comment type="catalytic activity">
    <reaction evidence="16">
        <text>(6S)-5,6,7,8-tetrahydrofolyl-(gamma-L-Glu)(n) + L-glutamate + ATP = (6S)-5,6,7,8-tetrahydrofolyl-(gamma-L-Glu)(n+1) + ADP + phosphate + H(+)</text>
        <dbReference type="Rhea" id="RHEA:10580"/>
        <dbReference type="Rhea" id="RHEA-COMP:14738"/>
        <dbReference type="Rhea" id="RHEA-COMP:14740"/>
        <dbReference type="ChEBI" id="CHEBI:15378"/>
        <dbReference type="ChEBI" id="CHEBI:29985"/>
        <dbReference type="ChEBI" id="CHEBI:30616"/>
        <dbReference type="ChEBI" id="CHEBI:43474"/>
        <dbReference type="ChEBI" id="CHEBI:141005"/>
        <dbReference type="ChEBI" id="CHEBI:456216"/>
        <dbReference type="EC" id="6.3.2.17"/>
    </reaction>
</comment>
<evidence type="ECO:0000256" key="5">
    <source>
        <dbReference type="ARBA" id="ARBA00011245"/>
    </source>
</evidence>
<dbReference type="GO" id="GO:0046656">
    <property type="term" value="P:folic acid biosynthetic process"/>
    <property type="evidence" value="ECO:0007669"/>
    <property type="project" value="UniProtKB-KW"/>
</dbReference>
<dbReference type="RefSeq" id="WP_240256507.1">
    <property type="nucleotide sequence ID" value="NZ_JAKTTI010000024.1"/>
</dbReference>
<dbReference type="PIRSF" id="PIRSF001563">
    <property type="entry name" value="Folylpolyglu_synth"/>
    <property type="match status" value="1"/>
</dbReference>
<evidence type="ECO:0000256" key="15">
    <source>
        <dbReference type="ARBA" id="ARBA00030592"/>
    </source>
</evidence>
<evidence type="ECO:0000256" key="10">
    <source>
        <dbReference type="ARBA" id="ARBA00022723"/>
    </source>
</evidence>
<evidence type="ECO:0000256" key="7">
    <source>
        <dbReference type="ARBA" id="ARBA00013025"/>
    </source>
</evidence>
<organism evidence="21 22">
    <name type="scientific">Fredinandcohnia quinoae</name>
    <dbReference type="NCBI Taxonomy" id="2918902"/>
    <lineage>
        <taxon>Bacteria</taxon>
        <taxon>Bacillati</taxon>
        <taxon>Bacillota</taxon>
        <taxon>Bacilli</taxon>
        <taxon>Bacillales</taxon>
        <taxon>Bacillaceae</taxon>
        <taxon>Fredinandcohnia</taxon>
    </lineage>
</organism>
<comment type="catalytic activity">
    <reaction evidence="17">
        <text>7,8-dihydropteroate + L-glutamate + ATP = 7,8-dihydrofolate + ADP + phosphate + H(+)</text>
        <dbReference type="Rhea" id="RHEA:23584"/>
        <dbReference type="ChEBI" id="CHEBI:15378"/>
        <dbReference type="ChEBI" id="CHEBI:17839"/>
        <dbReference type="ChEBI" id="CHEBI:29985"/>
        <dbReference type="ChEBI" id="CHEBI:30616"/>
        <dbReference type="ChEBI" id="CHEBI:43474"/>
        <dbReference type="ChEBI" id="CHEBI:57451"/>
        <dbReference type="ChEBI" id="CHEBI:456216"/>
        <dbReference type="EC" id="6.3.2.12"/>
    </reaction>
</comment>
<evidence type="ECO:0000259" key="20">
    <source>
        <dbReference type="Pfam" id="PF08245"/>
    </source>
</evidence>